<protein>
    <recommendedName>
        <fullName evidence="3">F-box domain-containing protein</fullName>
    </recommendedName>
</protein>
<evidence type="ECO:0000313" key="1">
    <source>
        <dbReference type="EMBL" id="KAF1952781.1"/>
    </source>
</evidence>
<dbReference type="AlphaFoldDB" id="A0A6A5TJH4"/>
<sequence length="513" mass="58461">MASLASLPVELSAAIIQDLAFIDRRNLSVTCRALRAVAFPLLLHTIAFASDQNTFGDDFVRIGRLLRALLVYPAMAKHIRKVQIRYGARYNRGPERFTEEMQLLYERGITPLGLPKRRKELWDYTSGRRDIILCMATLLILQCTNLQSFETALFPHDANYDYIQDALHKASLVPRPLGCSSKFSRLQRVSMTCSPHKLVETLGILFSLPNVTEVKLSPRCWLKEGSEPDWNACQLPTNNKLVTLHLDGLQANGGVVKDILSHTPNLKELKYDRNMYLEKGPFQYREFAEGIASIQNTIETLDMSLCRELKVESDGELFINHKACLGSLRHCVALKTLRISLGLLLGYAYLIEDGLPVTHLSSHLPPNLEHFAINDHVQLYTLVDANRTMRPLRAFLTGEIVVLGEWNDTHECWPDYDCTWQKVVEPPWKTATPRLRCFTFDLSNVTTSLGTIFCKPNEHIPGLKKEAEKYGLRFNVPFRPYARWGKVEGLDSWEQDSKQAAFDFINEQPRRTA</sequence>
<proteinExistence type="predicted"/>
<dbReference type="SUPFAM" id="SSF52047">
    <property type="entry name" value="RNI-like"/>
    <property type="match status" value="1"/>
</dbReference>
<gene>
    <name evidence="1" type="ORF">CC80DRAFT_552043</name>
</gene>
<dbReference type="Gene3D" id="3.80.10.10">
    <property type="entry name" value="Ribonuclease Inhibitor"/>
    <property type="match status" value="1"/>
</dbReference>
<dbReference type="EMBL" id="ML977008">
    <property type="protein sequence ID" value="KAF1952781.1"/>
    <property type="molecule type" value="Genomic_DNA"/>
</dbReference>
<dbReference type="InterPro" id="IPR032675">
    <property type="entry name" value="LRR_dom_sf"/>
</dbReference>
<name>A0A6A5TJH4_9PLEO</name>
<dbReference type="OrthoDB" id="3796698at2759"/>
<evidence type="ECO:0000313" key="2">
    <source>
        <dbReference type="Proteomes" id="UP000800035"/>
    </source>
</evidence>
<keyword evidence="2" id="KW-1185">Reference proteome</keyword>
<evidence type="ECO:0008006" key="3">
    <source>
        <dbReference type="Google" id="ProtNLM"/>
    </source>
</evidence>
<dbReference type="Proteomes" id="UP000800035">
    <property type="component" value="Unassembled WGS sequence"/>
</dbReference>
<accession>A0A6A5TJH4</accession>
<reference evidence="1" key="1">
    <citation type="journal article" date="2020" name="Stud. Mycol.">
        <title>101 Dothideomycetes genomes: a test case for predicting lifestyles and emergence of pathogens.</title>
        <authorList>
            <person name="Haridas S."/>
            <person name="Albert R."/>
            <person name="Binder M."/>
            <person name="Bloem J."/>
            <person name="Labutti K."/>
            <person name="Salamov A."/>
            <person name="Andreopoulos B."/>
            <person name="Baker S."/>
            <person name="Barry K."/>
            <person name="Bills G."/>
            <person name="Bluhm B."/>
            <person name="Cannon C."/>
            <person name="Castanera R."/>
            <person name="Culley D."/>
            <person name="Daum C."/>
            <person name="Ezra D."/>
            <person name="Gonzalez J."/>
            <person name="Henrissat B."/>
            <person name="Kuo A."/>
            <person name="Liang C."/>
            <person name="Lipzen A."/>
            <person name="Lutzoni F."/>
            <person name="Magnuson J."/>
            <person name="Mondo S."/>
            <person name="Nolan M."/>
            <person name="Ohm R."/>
            <person name="Pangilinan J."/>
            <person name="Park H.-J."/>
            <person name="Ramirez L."/>
            <person name="Alfaro M."/>
            <person name="Sun H."/>
            <person name="Tritt A."/>
            <person name="Yoshinaga Y."/>
            <person name="Zwiers L.-H."/>
            <person name="Turgeon B."/>
            <person name="Goodwin S."/>
            <person name="Spatafora J."/>
            <person name="Crous P."/>
            <person name="Grigoriev I."/>
        </authorList>
    </citation>
    <scope>NUCLEOTIDE SEQUENCE</scope>
    <source>
        <strain evidence="1">CBS 675.92</strain>
    </source>
</reference>
<organism evidence="1 2">
    <name type="scientific">Byssothecium circinans</name>
    <dbReference type="NCBI Taxonomy" id="147558"/>
    <lineage>
        <taxon>Eukaryota</taxon>
        <taxon>Fungi</taxon>
        <taxon>Dikarya</taxon>
        <taxon>Ascomycota</taxon>
        <taxon>Pezizomycotina</taxon>
        <taxon>Dothideomycetes</taxon>
        <taxon>Pleosporomycetidae</taxon>
        <taxon>Pleosporales</taxon>
        <taxon>Massarineae</taxon>
        <taxon>Massarinaceae</taxon>
        <taxon>Byssothecium</taxon>
    </lineage>
</organism>